<protein>
    <recommendedName>
        <fullName evidence="6">Nematode cuticle collagen N-terminal domain-containing protein</fullName>
    </recommendedName>
</protein>
<sequence length="154" mass="16806">MREAALLQSACALSIISLVALYSYIPRMWSRMYEIRQLLNSELRTFSELESKVWRELRAEAPRTTRQVYNYCECEYGNDCPPGPPGKRGADGIDGTPGATGPTGPRGHPGILPELLYQKHDGCRLCPFGPKGATGAPGINGVQVGIIYIQGVPK</sequence>
<gene>
    <name evidence="4" type="ORF">CGOC_LOCUS7055</name>
</gene>
<keyword evidence="3" id="KW-1133">Transmembrane helix</keyword>
<keyword evidence="5" id="KW-1185">Reference proteome</keyword>
<dbReference type="OrthoDB" id="8964326at2759"/>
<dbReference type="Proteomes" id="UP000271889">
    <property type="component" value="Unassembled WGS sequence"/>
</dbReference>
<organism evidence="4 5">
    <name type="scientific">Cylicostephanus goldi</name>
    <name type="common">Nematode worm</name>
    <dbReference type="NCBI Taxonomy" id="71465"/>
    <lineage>
        <taxon>Eukaryota</taxon>
        <taxon>Metazoa</taxon>
        <taxon>Ecdysozoa</taxon>
        <taxon>Nematoda</taxon>
        <taxon>Chromadorea</taxon>
        <taxon>Rhabditida</taxon>
        <taxon>Rhabditina</taxon>
        <taxon>Rhabditomorpha</taxon>
        <taxon>Strongyloidea</taxon>
        <taxon>Strongylidae</taxon>
        <taxon>Cylicostephanus</taxon>
    </lineage>
</organism>
<dbReference type="InterPro" id="IPR008160">
    <property type="entry name" value="Collagen"/>
</dbReference>
<keyword evidence="1" id="KW-0677">Repeat</keyword>
<reference evidence="4 5" key="1">
    <citation type="submission" date="2018-11" db="EMBL/GenBank/DDBJ databases">
        <authorList>
            <consortium name="Pathogen Informatics"/>
        </authorList>
    </citation>
    <scope>NUCLEOTIDE SEQUENCE [LARGE SCALE GENOMIC DNA]</scope>
</reference>
<evidence type="ECO:0000313" key="5">
    <source>
        <dbReference type="Proteomes" id="UP000271889"/>
    </source>
</evidence>
<dbReference type="Pfam" id="PF01391">
    <property type="entry name" value="Collagen"/>
    <property type="match status" value="1"/>
</dbReference>
<dbReference type="PANTHER" id="PTHR24637:SF298">
    <property type="entry name" value="CUTICLE COLLAGEN 75-RELATED"/>
    <property type="match status" value="1"/>
</dbReference>
<evidence type="ECO:0000256" key="3">
    <source>
        <dbReference type="SAM" id="Phobius"/>
    </source>
</evidence>
<keyword evidence="3" id="KW-0812">Transmembrane</keyword>
<feature type="region of interest" description="Disordered" evidence="2">
    <location>
        <begin position="83"/>
        <end position="108"/>
    </location>
</feature>
<evidence type="ECO:0000313" key="4">
    <source>
        <dbReference type="EMBL" id="VDK74617.1"/>
    </source>
</evidence>
<evidence type="ECO:0008006" key="6">
    <source>
        <dbReference type="Google" id="ProtNLM"/>
    </source>
</evidence>
<keyword evidence="3" id="KW-0472">Membrane</keyword>
<feature type="compositionally biased region" description="Low complexity" evidence="2">
    <location>
        <begin position="93"/>
        <end position="108"/>
    </location>
</feature>
<evidence type="ECO:0000256" key="1">
    <source>
        <dbReference type="ARBA" id="ARBA00022737"/>
    </source>
</evidence>
<feature type="transmembrane region" description="Helical" evidence="3">
    <location>
        <begin position="6"/>
        <end position="25"/>
    </location>
</feature>
<dbReference type="EMBL" id="UYRV01023970">
    <property type="protein sequence ID" value="VDK74617.1"/>
    <property type="molecule type" value="Genomic_DNA"/>
</dbReference>
<evidence type="ECO:0000256" key="2">
    <source>
        <dbReference type="SAM" id="MobiDB-lite"/>
    </source>
</evidence>
<name>A0A3P6SQE8_CYLGO</name>
<dbReference type="PANTHER" id="PTHR24637">
    <property type="entry name" value="COLLAGEN"/>
    <property type="match status" value="1"/>
</dbReference>
<proteinExistence type="predicted"/>
<dbReference type="AlphaFoldDB" id="A0A3P6SQE8"/>
<accession>A0A3P6SQE8</accession>